<gene>
    <name evidence="2" type="ORF">bsdtb5_20730</name>
</gene>
<organism evidence="2 3">
    <name type="scientific">Anaeromicropila herbilytica</name>
    <dbReference type="NCBI Taxonomy" id="2785025"/>
    <lineage>
        <taxon>Bacteria</taxon>
        <taxon>Bacillati</taxon>
        <taxon>Bacillota</taxon>
        <taxon>Clostridia</taxon>
        <taxon>Lachnospirales</taxon>
        <taxon>Lachnospiraceae</taxon>
        <taxon>Anaeromicropila</taxon>
    </lineage>
</organism>
<reference evidence="2 3" key="1">
    <citation type="submission" date="2020-11" db="EMBL/GenBank/DDBJ databases">
        <title>Draft genome sequencing of a Lachnospiraceae strain isolated from anoxic soil subjected to BSD treatment.</title>
        <authorList>
            <person name="Uek A."/>
            <person name="Tonouchi A."/>
        </authorList>
    </citation>
    <scope>NUCLEOTIDE SEQUENCE [LARGE SCALE GENOMIC DNA]</scope>
    <source>
        <strain evidence="2 3">TB5</strain>
    </source>
</reference>
<keyword evidence="3" id="KW-1185">Reference proteome</keyword>
<dbReference type="AlphaFoldDB" id="A0A7R7EL56"/>
<evidence type="ECO:0000313" key="3">
    <source>
        <dbReference type="Proteomes" id="UP000595897"/>
    </source>
</evidence>
<dbReference type="Proteomes" id="UP000595897">
    <property type="component" value="Chromosome"/>
</dbReference>
<accession>A0A7R7EL56</accession>
<dbReference type="Pfam" id="PF23023">
    <property type="entry name" value="Anti-Pycsar_Apyc1"/>
    <property type="match status" value="1"/>
</dbReference>
<evidence type="ECO:0000313" key="2">
    <source>
        <dbReference type="EMBL" id="BCN30778.1"/>
    </source>
</evidence>
<protein>
    <recommendedName>
        <fullName evidence="1">Metallo-beta-lactamase domain-containing protein</fullName>
    </recommendedName>
</protein>
<dbReference type="InterPro" id="IPR001279">
    <property type="entry name" value="Metallo-B-lactamas"/>
</dbReference>
<dbReference type="InterPro" id="IPR036866">
    <property type="entry name" value="RibonucZ/Hydroxyglut_hydro"/>
</dbReference>
<dbReference type="SMART" id="SM00849">
    <property type="entry name" value="Lactamase_B"/>
    <property type="match status" value="1"/>
</dbReference>
<dbReference type="EMBL" id="AP024169">
    <property type="protein sequence ID" value="BCN30778.1"/>
    <property type="molecule type" value="Genomic_DNA"/>
</dbReference>
<name>A0A7R7EL56_9FIRM</name>
<evidence type="ECO:0000259" key="1">
    <source>
        <dbReference type="SMART" id="SM00849"/>
    </source>
</evidence>
<proteinExistence type="predicted"/>
<dbReference type="SUPFAM" id="SSF56281">
    <property type="entry name" value="Metallo-hydrolase/oxidoreductase"/>
    <property type="match status" value="1"/>
</dbReference>
<dbReference type="KEGG" id="ahb:bsdtb5_20730"/>
<dbReference type="PANTHER" id="PTHR42663">
    <property type="entry name" value="HYDROLASE C777.06C-RELATED-RELATED"/>
    <property type="match status" value="1"/>
</dbReference>
<dbReference type="Gene3D" id="3.60.15.10">
    <property type="entry name" value="Ribonuclease Z/Hydroxyacylglutathione hydrolase-like"/>
    <property type="match status" value="1"/>
</dbReference>
<sequence>MLKFIGSGSAFHTARGNTSAFVKTNNSLLLIDSGGTVFHRLQELNLFDGLEHLYIVITHTHPDHVGSLGEVIFYSYYILNHRPTIFFPRKELLEVFLTSIGVTPDMYHLNSNDRISINDKNIGDFRIIFIPVSHVDTIPAYGFTIELGGQVFYYSGDSNDISNTIIEKLKSGQIYSIYQDTCGLDYEGNNHLSLRRLCDIIPKELREKVFCMHLDKHITENEIYEHGFHVVEHVINNSF</sequence>
<dbReference type="PANTHER" id="PTHR42663:SF6">
    <property type="entry name" value="HYDROLASE C777.06C-RELATED"/>
    <property type="match status" value="1"/>
</dbReference>
<feature type="domain" description="Metallo-beta-lactamase" evidence="1">
    <location>
        <begin position="16"/>
        <end position="213"/>
    </location>
</feature>
<dbReference type="RefSeq" id="WP_271715973.1">
    <property type="nucleotide sequence ID" value="NZ_AP024169.1"/>
</dbReference>